<accession>A0ABT2A4R9</accession>
<dbReference type="InterPro" id="IPR049804">
    <property type="entry name" value="Choice_anch_L"/>
</dbReference>
<sequence>MNKFTQVILSALLATVGHSASAVVVTSTTDGNALASAISGSGINISNVVFSAATPTAAGTFTGGGNIGFDQGVLLTTGTVACAVGPNLSSNCSGAGTTTSLKFDFTSSNGNVYFRYVFASEEYNEFVNSTFNDRFEVRLNGVNIALLPGGGGLVSINNVNNGTNSAYFRDNTTGAYNTGYDGMTTVLTAQATGLTGTNTFEFFIADQGDGSLDSGVFIEAGTFSDTPPPPSDVPEPGSLALVGLGLAALGRMKRRKAE</sequence>
<dbReference type="InterPro" id="IPR013424">
    <property type="entry name" value="Ice-binding_C"/>
</dbReference>
<keyword evidence="1" id="KW-0732">Signal</keyword>
<dbReference type="RefSeq" id="WP_258844931.1">
    <property type="nucleotide sequence ID" value="NZ_JANUGX010000007.1"/>
</dbReference>
<evidence type="ECO:0000259" key="2">
    <source>
        <dbReference type="Pfam" id="PF07589"/>
    </source>
</evidence>
<feature type="domain" description="Ice-binding protein C-terminal" evidence="2">
    <location>
        <begin position="232"/>
        <end position="255"/>
    </location>
</feature>
<feature type="chain" id="PRO_5047097086" evidence="1">
    <location>
        <begin position="23"/>
        <end position="258"/>
    </location>
</feature>
<dbReference type="Proteomes" id="UP001205560">
    <property type="component" value="Unassembled WGS sequence"/>
</dbReference>
<reference evidence="3 4" key="1">
    <citation type="submission" date="2022-08" db="EMBL/GenBank/DDBJ databases">
        <title>Reclassification of Massilia species as members of the genera Telluria, Duganella, Pseudoduganella, Mokoshia gen. nov. and Zemynaea gen. nov. using orthogonal and non-orthogonal genome-based approaches.</title>
        <authorList>
            <person name="Bowman J.P."/>
        </authorList>
    </citation>
    <scope>NUCLEOTIDE SEQUENCE [LARGE SCALE GENOMIC DNA]</scope>
    <source>
        <strain evidence="3 4">LMG 28164</strain>
    </source>
</reference>
<comment type="caution">
    <text evidence="3">The sequence shown here is derived from an EMBL/GenBank/DDBJ whole genome shotgun (WGS) entry which is preliminary data.</text>
</comment>
<organism evidence="3 4">
    <name type="scientific">Massilia norwichensis</name>
    <dbReference type="NCBI Taxonomy" id="1442366"/>
    <lineage>
        <taxon>Bacteria</taxon>
        <taxon>Pseudomonadati</taxon>
        <taxon>Pseudomonadota</taxon>
        <taxon>Betaproteobacteria</taxon>
        <taxon>Burkholderiales</taxon>
        <taxon>Oxalobacteraceae</taxon>
        <taxon>Telluria group</taxon>
        <taxon>Massilia</taxon>
    </lineage>
</organism>
<dbReference type="EMBL" id="JANUGX010000007">
    <property type="protein sequence ID" value="MCS0589162.1"/>
    <property type="molecule type" value="Genomic_DNA"/>
</dbReference>
<dbReference type="Pfam" id="PF07589">
    <property type="entry name" value="PEP-CTERM"/>
    <property type="match status" value="1"/>
</dbReference>
<keyword evidence="4" id="KW-1185">Reference proteome</keyword>
<proteinExistence type="predicted"/>
<name>A0ABT2A4R9_9BURK</name>
<evidence type="ECO:0000313" key="3">
    <source>
        <dbReference type="EMBL" id="MCS0589162.1"/>
    </source>
</evidence>
<evidence type="ECO:0000313" key="4">
    <source>
        <dbReference type="Proteomes" id="UP001205560"/>
    </source>
</evidence>
<evidence type="ECO:0000256" key="1">
    <source>
        <dbReference type="SAM" id="SignalP"/>
    </source>
</evidence>
<dbReference type="NCBIfam" id="NF038133">
    <property type="entry name" value="choice_anch_L"/>
    <property type="match status" value="1"/>
</dbReference>
<gene>
    <name evidence="3" type="ORF">NX782_08080</name>
</gene>
<protein>
    <submittedName>
        <fullName evidence="3">Choice-of-anchor L domain-containing protein</fullName>
    </submittedName>
</protein>
<feature type="signal peptide" evidence="1">
    <location>
        <begin position="1"/>
        <end position="22"/>
    </location>
</feature>
<dbReference type="NCBIfam" id="TIGR02595">
    <property type="entry name" value="PEP_CTERM"/>
    <property type="match status" value="1"/>
</dbReference>